<reference evidence="1 2" key="1">
    <citation type="submission" date="2020-12" db="EMBL/GenBank/DDBJ databases">
        <title>Sulforoseuscoccus oceanibium gen. nov., sp. nov., a representative of the phylum Verrucomicrobia with special cytoplasmic membrane, and proposal of Sulforoseuscoccusaceae fam. nov.</title>
        <authorList>
            <person name="Xi F."/>
        </authorList>
    </citation>
    <scope>NUCLEOTIDE SEQUENCE [LARGE SCALE GENOMIC DNA]</scope>
    <source>
        <strain evidence="1 2">T37</strain>
    </source>
</reference>
<sequence>MSNKLSFSPLWIAATATTLSLLPSALGSSESTNTNNWVGQISTPAQTVSVGDVPDISWQVQYPLTLDDMINFEGKSLQSKRNIRAEVRVIGSGWGTKTKFYHVKGSLYTGTGWEEIFFGNNYDVDPSAVVYQKNVAEGTVIDAAGQGGMNWGADCTSWSDWYRTWDVTPNVVVLRDGDSAPQLDPAYEIQASVKDYLSPYISSETGLITLGPHDVIYLWDFNNYGSSGWDLQDLCVLVTFSELPQ</sequence>
<keyword evidence="2" id="KW-1185">Reference proteome</keyword>
<dbReference type="AlphaFoldDB" id="A0A6B3L6M7"/>
<dbReference type="RefSeq" id="WP_164363044.1">
    <property type="nucleotide sequence ID" value="NZ_CP066776.1"/>
</dbReference>
<evidence type="ECO:0000313" key="2">
    <source>
        <dbReference type="Proteomes" id="UP000475117"/>
    </source>
</evidence>
<protein>
    <submittedName>
        <fullName evidence="1">Uncharacterized protein</fullName>
    </submittedName>
</protein>
<organism evidence="1 2">
    <name type="scientific">Sulfuriroseicoccus oceanibius</name>
    <dbReference type="NCBI Taxonomy" id="2707525"/>
    <lineage>
        <taxon>Bacteria</taxon>
        <taxon>Pseudomonadati</taxon>
        <taxon>Verrucomicrobiota</taxon>
        <taxon>Verrucomicrobiia</taxon>
        <taxon>Verrucomicrobiales</taxon>
        <taxon>Verrucomicrobiaceae</taxon>
        <taxon>Sulfuriroseicoccus</taxon>
    </lineage>
</organism>
<dbReference type="EMBL" id="CP066776">
    <property type="protein sequence ID" value="QQL45497.1"/>
    <property type="molecule type" value="Genomic_DNA"/>
</dbReference>
<accession>A0A6B3L6M7</accession>
<dbReference type="KEGG" id="soa:G3M56_002595"/>
<proteinExistence type="predicted"/>
<evidence type="ECO:0000313" key="1">
    <source>
        <dbReference type="EMBL" id="QQL45497.1"/>
    </source>
</evidence>
<name>A0A6B3L6M7_9BACT</name>
<dbReference type="Proteomes" id="UP000475117">
    <property type="component" value="Chromosome"/>
</dbReference>
<gene>
    <name evidence="1" type="ORF">G3M56_002595</name>
</gene>